<dbReference type="EMBL" id="CAXDID020000070">
    <property type="protein sequence ID" value="CAL6014093.1"/>
    <property type="molecule type" value="Genomic_DNA"/>
</dbReference>
<evidence type="ECO:0000256" key="2">
    <source>
        <dbReference type="ARBA" id="ARBA00025779"/>
    </source>
</evidence>
<keyword evidence="6" id="KW-1185">Reference proteome</keyword>
<dbReference type="InterPro" id="IPR036859">
    <property type="entry name" value="CAP-Gly_dom_sf"/>
</dbReference>
<organism evidence="4">
    <name type="scientific">Hexamita inflata</name>
    <dbReference type="NCBI Taxonomy" id="28002"/>
    <lineage>
        <taxon>Eukaryota</taxon>
        <taxon>Metamonada</taxon>
        <taxon>Diplomonadida</taxon>
        <taxon>Hexamitidae</taxon>
        <taxon>Hexamitinae</taxon>
        <taxon>Hexamita</taxon>
    </lineage>
</organism>
<protein>
    <submittedName>
        <fullName evidence="4">Tubulin specific chaperone B</fullName>
    </submittedName>
    <submittedName>
        <fullName evidence="5">Tubulin_specific chaperone B</fullName>
    </submittedName>
</protein>
<gene>
    <name evidence="5" type="ORF">HINF_LOCUS24102</name>
    <name evidence="4" type="ORF">HINF_LOCUS26234</name>
</gene>
<evidence type="ECO:0000313" key="4">
    <source>
        <dbReference type="EMBL" id="CAI9938589.1"/>
    </source>
</evidence>
<dbReference type="SUPFAM" id="SSF74924">
    <property type="entry name" value="Cap-Gly domain"/>
    <property type="match status" value="1"/>
</dbReference>
<evidence type="ECO:0000313" key="5">
    <source>
        <dbReference type="EMBL" id="CAL6014093.1"/>
    </source>
</evidence>
<reference evidence="5 6" key="2">
    <citation type="submission" date="2024-07" db="EMBL/GenBank/DDBJ databases">
        <authorList>
            <person name="Akdeniz Z."/>
        </authorList>
    </citation>
    <scope>NUCLEOTIDE SEQUENCE [LARGE SCALE GENOMIC DNA]</scope>
</reference>
<dbReference type="SMART" id="SM01052">
    <property type="entry name" value="CAP_GLY"/>
    <property type="match status" value="1"/>
</dbReference>
<dbReference type="PANTHER" id="PTHR18916">
    <property type="entry name" value="DYNACTIN 1-RELATED MICROTUBULE-BINDING"/>
    <property type="match status" value="1"/>
</dbReference>
<dbReference type="Gene3D" id="2.30.30.190">
    <property type="entry name" value="CAP Gly-rich-like domain"/>
    <property type="match status" value="1"/>
</dbReference>
<sequence>MIIKLHVHHNLLKQSFIEIRFDTMMKIQEVKDKIYQMTGTAPQNQDVTLVRSPTSSVTLSPEHATLGDFGAQTDMDLNVVDRNPYSVLSSLNQSNVEDYYIKMSDEQYDKMEGTVRAFKKEKFRTDPVYRKTIIEARQKRDTARQEEMAAAALITVGCRCKLLSREKCATVRYLGALENQVGIYVGIELDLPFGNCAGENEGQVYFTCQKNCGIFVKPQEIEVGDFPEEDLDLDDDEL</sequence>
<dbReference type="InterPro" id="IPR000626">
    <property type="entry name" value="Ubiquitin-like_dom"/>
</dbReference>
<feature type="domain" description="CAP-Gly" evidence="3">
    <location>
        <begin position="175"/>
        <end position="217"/>
    </location>
</feature>
<dbReference type="AlphaFoldDB" id="A0AA86U315"/>
<dbReference type="InterPro" id="IPR029071">
    <property type="entry name" value="Ubiquitin-like_domsf"/>
</dbReference>
<dbReference type="GO" id="GO:0007021">
    <property type="term" value="P:tubulin complex assembly"/>
    <property type="evidence" value="ECO:0007669"/>
    <property type="project" value="InterPro"/>
</dbReference>
<dbReference type="InterPro" id="IPR045172">
    <property type="entry name" value="TBCB_Ubl"/>
</dbReference>
<evidence type="ECO:0000313" key="6">
    <source>
        <dbReference type="Proteomes" id="UP001642409"/>
    </source>
</evidence>
<dbReference type="GO" id="GO:0007023">
    <property type="term" value="P:post-chaperonin tubulin folding pathway"/>
    <property type="evidence" value="ECO:0007669"/>
    <property type="project" value="InterPro"/>
</dbReference>
<evidence type="ECO:0000256" key="1">
    <source>
        <dbReference type="ARBA" id="ARBA00023186"/>
    </source>
</evidence>
<dbReference type="Proteomes" id="UP001642409">
    <property type="component" value="Unassembled WGS sequence"/>
</dbReference>
<comment type="caution">
    <text evidence="4">The sequence shown here is derived from an EMBL/GenBank/DDBJ whole genome shotgun (WGS) entry which is preliminary data.</text>
</comment>
<keyword evidence="1" id="KW-0143">Chaperone</keyword>
<dbReference type="Pfam" id="PF01302">
    <property type="entry name" value="CAP_GLY"/>
    <property type="match status" value="1"/>
</dbReference>
<reference evidence="4" key="1">
    <citation type="submission" date="2023-06" db="EMBL/GenBank/DDBJ databases">
        <authorList>
            <person name="Kurt Z."/>
        </authorList>
    </citation>
    <scope>NUCLEOTIDE SEQUENCE</scope>
</reference>
<dbReference type="SUPFAM" id="SSF54236">
    <property type="entry name" value="Ubiquitin-like"/>
    <property type="match status" value="1"/>
</dbReference>
<accession>A0AA86U315</accession>
<comment type="similarity">
    <text evidence="2">Belongs to the TBCB family.</text>
</comment>
<dbReference type="Pfam" id="PF14560">
    <property type="entry name" value="Ubiquitin_2"/>
    <property type="match status" value="1"/>
</dbReference>
<dbReference type="Gene3D" id="3.10.20.90">
    <property type="entry name" value="Phosphatidylinositol 3-kinase Catalytic Subunit, Chain A, domain 1"/>
    <property type="match status" value="1"/>
</dbReference>
<dbReference type="InterPro" id="IPR000938">
    <property type="entry name" value="CAP-Gly_domain"/>
</dbReference>
<dbReference type="CDD" id="cd01789">
    <property type="entry name" value="Ubl_TBCB"/>
    <property type="match status" value="1"/>
</dbReference>
<evidence type="ECO:0000259" key="3">
    <source>
        <dbReference type="PROSITE" id="PS50245"/>
    </source>
</evidence>
<dbReference type="PROSITE" id="PS50245">
    <property type="entry name" value="CAP_GLY_2"/>
    <property type="match status" value="1"/>
</dbReference>
<proteinExistence type="inferred from homology"/>
<dbReference type="EMBL" id="CATOUU010000656">
    <property type="protein sequence ID" value="CAI9938589.1"/>
    <property type="molecule type" value="Genomic_DNA"/>
</dbReference>
<name>A0AA86U315_9EUKA</name>
<dbReference type="GO" id="GO:0043014">
    <property type="term" value="F:alpha-tubulin binding"/>
    <property type="evidence" value="ECO:0007669"/>
    <property type="project" value="InterPro"/>
</dbReference>